<comment type="caution">
    <text evidence="1">The sequence shown here is derived from an EMBL/GenBank/DDBJ whole genome shotgun (WGS) entry which is preliminary data.</text>
</comment>
<keyword evidence="2" id="KW-1185">Reference proteome</keyword>
<protein>
    <submittedName>
        <fullName evidence="1">Uncharacterized protein</fullName>
    </submittedName>
</protein>
<organism evidence="1 2">
    <name type="scientific">Pyricularia grisea</name>
    <name type="common">Crabgrass-specific blast fungus</name>
    <name type="synonym">Magnaporthe grisea</name>
    <dbReference type="NCBI Taxonomy" id="148305"/>
    <lineage>
        <taxon>Eukaryota</taxon>
        <taxon>Fungi</taxon>
        <taxon>Dikarya</taxon>
        <taxon>Ascomycota</taxon>
        <taxon>Pezizomycotina</taxon>
        <taxon>Sordariomycetes</taxon>
        <taxon>Sordariomycetidae</taxon>
        <taxon>Magnaporthales</taxon>
        <taxon>Pyriculariaceae</taxon>
        <taxon>Pyricularia</taxon>
    </lineage>
</organism>
<sequence>MHPLAECRATILDGGRGGLQGIILRHSREVVPADNDRPLKSGNGCGKKERFLSPLRKTGDLCYTNWSQPPVPVQFQMHKEYSQGNK</sequence>
<gene>
    <name evidence="1" type="ORF">MCOR33_004451</name>
</gene>
<evidence type="ECO:0000313" key="1">
    <source>
        <dbReference type="EMBL" id="KAI6299642.1"/>
    </source>
</evidence>
<name>A0ABQ8NNA0_PYRGI</name>
<dbReference type="EMBL" id="JABSND010000065">
    <property type="protein sequence ID" value="KAI6299642.1"/>
    <property type="molecule type" value="Genomic_DNA"/>
</dbReference>
<accession>A0ABQ8NNA0</accession>
<dbReference type="Proteomes" id="UP001059893">
    <property type="component" value="Unassembled WGS sequence"/>
</dbReference>
<evidence type="ECO:0000313" key="2">
    <source>
        <dbReference type="Proteomes" id="UP001059893"/>
    </source>
</evidence>
<reference evidence="1" key="1">
    <citation type="submission" date="2021-01" db="EMBL/GenBank/DDBJ databases">
        <title>Deciphering the adaptive evolutionary patterns associated with biogeogrpahic diversity in the finger millet blast pathogen Magnaporthe oryzae in Eastern Africa.</title>
        <authorList>
            <person name="Onyema G."/>
            <person name="Shittu T.A."/>
            <person name="Dodsworth S."/>
            <person name="Devilliers S."/>
            <person name="Muthumeenakshi S."/>
            <person name="Sreenivasaprasad S."/>
        </authorList>
    </citation>
    <scope>NUCLEOTIDE SEQUENCE</scope>
    <source>
        <strain evidence="1">D15/s37</strain>
    </source>
</reference>
<proteinExistence type="predicted"/>